<feature type="compositionally biased region" description="Polar residues" evidence="9">
    <location>
        <begin position="1091"/>
        <end position="1101"/>
    </location>
</feature>
<feature type="region of interest" description="Disordered" evidence="9">
    <location>
        <begin position="104"/>
        <end position="130"/>
    </location>
</feature>
<dbReference type="Pfam" id="PF12796">
    <property type="entry name" value="Ank_2"/>
    <property type="match status" value="1"/>
</dbReference>
<name>A0AAD7S8N4_9TELE</name>
<feature type="compositionally biased region" description="Basic and acidic residues" evidence="9">
    <location>
        <begin position="1163"/>
        <end position="1173"/>
    </location>
</feature>
<keyword evidence="6" id="KW-0539">Nucleus</keyword>
<dbReference type="Pfam" id="PF16553">
    <property type="entry name" value="PUFD"/>
    <property type="match status" value="1"/>
</dbReference>
<evidence type="ECO:0000313" key="12">
    <source>
        <dbReference type="Proteomes" id="UP001221898"/>
    </source>
</evidence>
<dbReference type="InterPro" id="IPR032365">
    <property type="entry name" value="PUFD"/>
</dbReference>
<dbReference type="GO" id="GO:0003714">
    <property type="term" value="F:transcription corepressor activity"/>
    <property type="evidence" value="ECO:0007669"/>
    <property type="project" value="TreeGrafter"/>
</dbReference>
<evidence type="ECO:0000256" key="9">
    <source>
        <dbReference type="SAM" id="MobiDB-lite"/>
    </source>
</evidence>
<feature type="region of interest" description="Disordered" evidence="9">
    <location>
        <begin position="856"/>
        <end position="1240"/>
    </location>
</feature>
<protein>
    <recommendedName>
        <fullName evidence="10">BCL-6 corepressor PCGF1 binding domain-containing protein</fullName>
    </recommendedName>
</protein>
<dbReference type="GO" id="GO:0005634">
    <property type="term" value="C:nucleus"/>
    <property type="evidence" value="ECO:0007669"/>
    <property type="project" value="UniProtKB-SubCell"/>
</dbReference>
<evidence type="ECO:0000256" key="7">
    <source>
        <dbReference type="ARBA" id="ARBA00034703"/>
    </source>
</evidence>
<keyword evidence="12" id="KW-1185">Reference proteome</keyword>
<feature type="compositionally biased region" description="Pro residues" evidence="9">
    <location>
        <begin position="330"/>
        <end position="348"/>
    </location>
</feature>
<sequence>MHFFPFVHCTNSTAPCTEGVSASTDLRSALPKECCVNSTRMQVDPTSMNVADGGPVIREAGASDAASARMVGNPPQTLAPELRADGPLSQQTNIATVVDCKASDVSTKGSDLNPRPEAPPCPQHDPGTLSLGPVPANTASSHKNMEVLKPGADDVAIFPPTQQWTCGKKAPLNPSHGGGGNPSKRTHTQVQSVISLPAGFQCSSLFKPGQPVTFLPSATFGSPLCKITLPPGLGQIAALREAAASQFRVECRPQCSSTSVTPNLRTFPYHFSTARALVPETRPPAKMVHKNRHLTVSGSKSSKAGEKHSSPQDSASSSAIAHPAKQPALVPAPQPLPLPPVSVSPSTPPSAITTHIRLINHLEKGPPRQSADKTSLTYARLKSPCTVVHTGSELRDVPLDLSAKSKRPKTAKDPQNASMDAEHYLAADVSQEDDPIPTKRTVSSAFVPGAPLSIFPESQRNGTPSKQAPRILNHQAHQEPLAPWAKSPHGSTNNVAGTYVGVASPILASTLCSKDGKGAAFVEDLQNTAKQVTISIIDQGEQLVSRVKKGPSVVKENQHFPGSKYSNSACLPGMLVCATKDSFPTVLSISDGSQPHCKTSSGRMIIPHSPADDSPAQHQPVPLPHQGSTTQQKVAQVNPKLWVTAGCEGPLFQSAHTSSSKMPEKKWGKTKSPLSNLESIVKQKALETSALSGEGCRNLGPVGARRPQAVSLHLGSRDVPAGGFPPLRHVKRRDGKPELESLEGIPAKISCKQEKWSIPEVREKAFEKRIKQEKITGSEDCSDKSRLTTHAQILGGGGPAERNGVETKMVQQPAVERSEDKPVSEGLSPCVKLEGITLSILKGQCADAAEQWKELNVTREGSPSKGEAAVGKYKKASRNKLNKSSSASSKKMATCLKRSREQDSGTSEWHHRRKKKQRASSQPDTAPSQLPEEWEEISSGRRGLTDVPQLPRIKTAGNESSPNADAPCSQGSPGWLNKEAGPPGSCPPKLKRGRRRRTDDTRQGVQSPPAVTVLPLPPPPPAPQTQIRRPRGRPRSTPLPNQAALVMAKPAPDPEGDPSPRKKRKRRRNRKYQNGEYVMERDQAGEVDGKSVTTRQATRAGTDQRVGLYPRLSATLAVRGASPDATPKRPLLTRLGAIRHSEHPASPEPVYKPSGKRKFKSKHLSDTEEEDKKTHSKTKRGGAGRRSTSLVANGDSPPVKKPPGLRSPSRWLSSPPASRRGSAGRGRAPETPTGRPVPPEVRRLIVNKNAGETLLQRASRLGYQEVVLYCLEKDEREVNRRDNAGYTALHEACARGWTHIVQVLLQHGADVNCSAQDGTRPIHDAVASDNLPAVWMLLSHGADPTLATYSGQTAIKLAHSHSMKTFLRDYFADLDGQTDQDPSVHWDFYSSAVFEVGQEACWDLLLSFPEEEKEEVNEKKKKKRVANTEEDCFMFEFSSQPLLPCYYIQVLLSQGFCNWFILSDVLKRLKMSVRIFRARYPHLEVVSVSWAELCRQVSVSQVMPLPYDPQTGEDEVGGQVELVRCVPDLQELLGSSVHFLEEEPSDKTTPRGGQRPLPAHICPSTDSQTSKSGRSNRKEER</sequence>
<dbReference type="PANTHER" id="PTHR24117">
    <property type="entry name" value="AGAP007537-PB"/>
    <property type="match status" value="1"/>
</dbReference>
<feature type="compositionally biased region" description="Polar residues" evidence="9">
    <location>
        <begin position="1564"/>
        <end position="1573"/>
    </location>
</feature>
<feature type="compositionally biased region" description="Basic residues" evidence="9">
    <location>
        <begin position="1061"/>
        <end position="1071"/>
    </location>
</feature>
<feature type="compositionally biased region" description="Basic and acidic residues" evidence="9">
    <location>
        <begin position="1540"/>
        <end position="1549"/>
    </location>
</feature>
<dbReference type="Gene3D" id="3.10.260.40">
    <property type="entry name" value="BCL-6 corepressor, PCGF1 binding domain"/>
    <property type="match status" value="1"/>
</dbReference>
<dbReference type="EMBL" id="JAINUG010000094">
    <property type="protein sequence ID" value="KAJ8398000.1"/>
    <property type="molecule type" value="Genomic_DNA"/>
</dbReference>
<dbReference type="PANTHER" id="PTHR24117:SF6">
    <property type="entry name" value="BCL-6 COREPRESSOR-LIKE PROTEIN 1"/>
    <property type="match status" value="1"/>
</dbReference>
<feature type="domain" description="BCL-6 corepressor PCGF1 binding" evidence="10">
    <location>
        <begin position="1430"/>
        <end position="1542"/>
    </location>
</feature>
<proteinExistence type="inferred from homology"/>
<comment type="similarity">
    <text evidence="7">Belongs to the BCOR family.</text>
</comment>
<evidence type="ECO:0000256" key="2">
    <source>
        <dbReference type="ARBA" id="ARBA00022499"/>
    </source>
</evidence>
<feature type="repeat" description="ANK" evidence="8">
    <location>
        <begin position="1317"/>
        <end position="1349"/>
    </location>
</feature>
<comment type="caution">
    <text evidence="11">The sequence shown here is derived from an EMBL/GenBank/DDBJ whole genome shotgun (WGS) entry which is preliminary data.</text>
</comment>
<dbReference type="Proteomes" id="UP001221898">
    <property type="component" value="Unassembled WGS sequence"/>
</dbReference>
<organism evidence="11 12">
    <name type="scientific">Aldrovandia affinis</name>
    <dbReference type="NCBI Taxonomy" id="143900"/>
    <lineage>
        <taxon>Eukaryota</taxon>
        <taxon>Metazoa</taxon>
        <taxon>Chordata</taxon>
        <taxon>Craniata</taxon>
        <taxon>Vertebrata</taxon>
        <taxon>Euteleostomi</taxon>
        <taxon>Actinopterygii</taxon>
        <taxon>Neopterygii</taxon>
        <taxon>Teleostei</taxon>
        <taxon>Notacanthiformes</taxon>
        <taxon>Halosauridae</taxon>
        <taxon>Aldrovandia</taxon>
    </lineage>
</organism>
<dbReference type="InterPro" id="IPR036770">
    <property type="entry name" value="Ankyrin_rpt-contain_sf"/>
</dbReference>
<feature type="compositionally biased region" description="Low complexity" evidence="9">
    <location>
        <begin position="882"/>
        <end position="891"/>
    </location>
</feature>
<dbReference type="Gene3D" id="1.25.40.20">
    <property type="entry name" value="Ankyrin repeat-containing domain"/>
    <property type="match status" value="1"/>
</dbReference>
<feature type="compositionally biased region" description="Basic residues" evidence="9">
    <location>
        <begin position="872"/>
        <end position="881"/>
    </location>
</feature>
<feature type="compositionally biased region" description="Low complexity" evidence="9">
    <location>
        <begin position="1202"/>
        <end position="1221"/>
    </location>
</feature>
<comment type="subcellular location">
    <subcellularLocation>
        <location evidence="1">Nucleus</location>
    </subcellularLocation>
</comment>
<feature type="region of interest" description="Disordered" evidence="9">
    <location>
        <begin position="1540"/>
        <end position="1581"/>
    </location>
</feature>
<evidence type="ECO:0000259" key="10">
    <source>
        <dbReference type="Pfam" id="PF16553"/>
    </source>
</evidence>
<keyword evidence="3" id="KW-0597">Phosphoprotein</keyword>
<feature type="repeat" description="ANK" evidence="8">
    <location>
        <begin position="1284"/>
        <end position="1316"/>
    </location>
</feature>
<dbReference type="PROSITE" id="PS50088">
    <property type="entry name" value="ANK_REPEAT"/>
    <property type="match status" value="2"/>
</dbReference>
<keyword evidence="2" id="KW-1017">Isopeptide bond</keyword>
<reference evidence="11" key="1">
    <citation type="journal article" date="2023" name="Science">
        <title>Genome structures resolve the early diversification of teleost fishes.</title>
        <authorList>
            <person name="Parey E."/>
            <person name="Louis A."/>
            <person name="Montfort J."/>
            <person name="Bouchez O."/>
            <person name="Roques C."/>
            <person name="Iampietro C."/>
            <person name="Lluch J."/>
            <person name="Castinel A."/>
            <person name="Donnadieu C."/>
            <person name="Desvignes T."/>
            <person name="Floi Bucao C."/>
            <person name="Jouanno E."/>
            <person name="Wen M."/>
            <person name="Mejri S."/>
            <person name="Dirks R."/>
            <person name="Jansen H."/>
            <person name="Henkel C."/>
            <person name="Chen W.J."/>
            <person name="Zahm M."/>
            <person name="Cabau C."/>
            <person name="Klopp C."/>
            <person name="Thompson A.W."/>
            <person name="Robinson-Rechavi M."/>
            <person name="Braasch I."/>
            <person name="Lecointre G."/>
            <person name="Bobe J."/>
            <person name="Postlethwait J.H."/>
            <person name="Berthelot C."/>
            <person name="Roest Crollius H."/>
            <person name="Guiguen Y."/>
        </authorList>
    </citation>
    <scope>NUCLEOTIDE SEQUENCE</scope>
    <source>
        <strain evidence="11">NC1722</strain>
    </source>
</reference>
<accession>A0AAD7S8N4</accession>
<dbReference type="InterPro" id="IPR047144">
    <property type="entry name" value="BCOR-like"/>
</dbReference>
<evidence type="ECO:0000256" key="8">
    <source>
        <dbReference type="PROSITE-ProRule" id="PRU00023"/>
    </source>
</evidence>
<feature type="compositionally biased region" description="Low complexity" evidence="9">
    <location>
        <begin position="311"/>
        <end position="329"/>
    </location>
</feature>
<dbReference type="PROSITE" id="PS50297">
    <property type="entry name" value="ANK_REP_REGION"/>
    <property type="match status" value="2"/>
</dbReference>
<feature type="compositionally biased region" description="Basic residues" evidence="9">
    <location>
        <begin position="1174"/>
        <end position="1183"/>
    </location>
</feature>
<feature type="compositionally biased region" description="Basic and acidic residues" evidence="9">
    <location>
        <begin position="1078"/>
        <end position="1089"/>
    </location>
</feature>
<keyword evidence="4" id="KW-0677">Repeat</keyword>
<dbReference type="InterPro" id="IPR038227">
    <property type="entry name" value="PUFD_som_sf"/>
</dbReference>
<evidence type="ECO:0000256" key="3">
    <source>
        <dbReference type="ARBA" id="ARBA00022553"/>
    </source>
</evidence>
<keyword evidence="8" id="KW-0040">ANK repeat</keyword>
<gene>
    <name evidence="11" type="ORF">AAFF_G00433470</name>
</gene>
<feature type="compositionally biased region" description="Polar residues" evidence="9">
    <location>
        <begin position="919"/>
        <end position="928"/>
    </location>
</feature>
<dbReference type="FunFam" id="1.25.40.20:FF:000032">
    <property type="entry name" value="BCL-6 corepressor isoform X1"/>
    <property type="match status" value="1"/>
</dbReference>
<feature type="region of interest" description="Disordered" evidence="9">
    <location>
        <begin position="794"/>
        <end position="826"/>
    </location>
</feature>
<evidence type="ECO:0000256" key="4">
    <source>
        <dbReference type="ARBA" id="ARBA00022737"/>
    </source>
</evidence>
<evidence type="ECO:0000256" key="5">
    <source>
        <dbReference type="ARBA" id="ARBA00022843"/>
    </source>
</evidence>
<dbReference type="InterPro" id="IPR002110">
    <property type="entry name" value="Ankyrin_rpt"/>
</dbReference>
<evidence type="ECO:0000256" key="6">
    <source>
        <dbReference type="ARBA" id="ARBA00023242"/>
    </source>
</evidence>
<evidence type="ECO:0000256" key="1">
    <source>
        <dbReference type="ARBA" id="ARBA00004123"/>
    </source>
</evidence>
<dbReference type="SUPFAM" id="SSF48403">
    <property type="entry name" value="Ankyrin repeat"/>
    <property type="match status" value="1"/>
</dbReference>
<feature type="region of interest" description="Disordered" evidence="9">
    <location>
        <begin position="280"/>
        <end position="349"/>
    </location>
</feature>
<dbReference type="SMART" id="SM00248">
    <property type="entry name" value="ANK"/>
    <property type="match status" value="3"/>
</dbReference>
<evidence type="ECO:0000313" key="11">
    <source>
        <dbReference type="EMBL" id="KAJ8398000.1"/>
    </source>
</evidence>
<keyword evidence="5" id="KW-0832">Ubl conjugation</keyword>
<dbReference type="GO" id="GO:0000122">
    <property type="term" value="P:negative regulation of transcription by RNA polymerase II"/>
    <property type="evidence" value="ECO:0007669"/>
    <property type="project" value="TreeGrafter"/>
</dbReference>